<sequence>MIEEYLELAAVTALAVIAIAAFAYIFAYTTTPAACQAVRLAAENPGSELVAYGRLKVNANDTHVSLCGITIEKDKILIYRTEGYLFIVSDNYKIYIK</sequence>
<dbReference type="OrthoDB" id="29133at2157"/>
<organism evidence="1 4">
    <name type="scientific">Pyrobaculum aerophilum</name>
    <dbReference type="NCBI Taxonomy" id="13773"/>
    <lineage>
        <taxon>Archaea</taxon>
        <taxon>Thermoproteota</taxon>
        <taxon>Thermoprotei</taxon>
        <taxon>Thermoproteales</taxon>
        <taxon>Thermoproteaceae</taxon>
        <taxon>Pyrobaculum</taxon>
    </lineage>
</organism>
<evidence type="ECO:0000313" key="4">
    <source>
        <dbReference type="Proteomes" id="UP000257123"/>
    </source>
</evidence>
<comment type="caution">
    <text evidence="1">The sequence shown here is derived from an EMBL/GenBank/DDBJ whole genome shotgun (WGS) entry which is preliminary data.</text>
</comment>
<protein>
    <submittedName>
        <fullName evidence="1">Uncharacterized protein</fullName>
    </submittedName>
</protein>
<reference evidence="3 4" key="1">
    <citation type="submission" date="2017-07" db="EMBL/GenBank/DDBJ databases">
        <title>Draft genome sequence of aerobic hyperthermophilic archaea, Pyrobaculum aerophilum YKB31 and YKB32.</title>
        <authorList>
            <person name="Mochizuki T."/>
            <person name="Berliner A.J."/>
            <person name="Yoshida-Takashima Y."/>
            <person name="Takaki Y."/>
            <person name="Nunoura T."/>
            <person name="Takai K."/>
        </authorList>
    </citation>
    <scope>NUCLEOTIDE SEQUENCE [LARGE SCALE GENOMIC DNA]</scope>
    <source>
        <strain evidence="1 4">YKB31</strain>
        <strain evidence="2 3">YKB32</strain>
    </source>
</reference>
<dbReference type="RefSeq" id="WP_116421333.1">
    <property type="nucleotide sequence ID" value="NZ_NMUE01000024.1"/>
</dbReference>
<dbReference type="EMBL" id="NMUE01000024">
    <property type="protein sequence ID" value="RFA95255.1"/>
    <property type="molecule type" value="Genomic_DNA"/>
</dbReference>
<dbReference type="Proteomes" id="UP000256877">
    <property type="component" value="Unassembled WGS sequence"/>
</dbReference>
<dbReference type="EMBL" id="NMUF01000022">
    <property type="protein sequence ID" value="RFA97773.1"/>
    <property type="molecule type" value="Genomic_DNA"/>
</dbReference>
<gene>
    <name evidence="1" type="ORF">CGL51_07940</name>
    <name evidence="2" type="ORF">CGL52_08490</name>
</gene>
<accession>A0A371QXK7</accession>
<dbReference type="AlphaFoldDB" id="A0A371QXK7"/>
<name>A0A371QXK7_9CREN</name>
<evidence type="ECO:0000313" key="1">
    <source>
        <dbReference type="EMBL" id="RFA95255.1"/>
    </source>
</evidence>
<evidence type="ECO:0000313" key="3">
    <source>
        <dbReference type="Proteomes" id="UP000256877"/>
    </source>
</evidence>
<proteinExistence type="predicted"/>
<evidence type="ECO:0000313" key="2">
    <source>
        <dbReference type="EMBL" id="RFA97773.1"/>
    </source>
</evidence>
<dbReference type="Proteomes" id="UP000257123">
    <property type="component" value="Unassembled WGS sequence"/>
</dbReference>